<keyword evidence="5" id="KW-1185">Reference proteome</keyword>
<comment type="similarity">
    <text evidence="1">Belongs to the universal ribosomal protein uL11 family.</text>
</comment>
<keyword evidence="2" id="KW-0689">Ribosomal protein</keyword>
<evidence type="ECO:0000313" key="4">
    <source>
        <dbReference type="EnsemblPlants" id="Solyc04g050410.2.1"/>
    </source>
</evidence>
<dbReference type="InterPro" id="IPR000911">
    <property type="entry name" value="Ribosomal_uL11"/>
</dbReference>
<dbReference type="AlphaFoldDB" id="A0A3Q7G494"/>
<dbReference type="Gramene" id="Solyc04g050410.2.1">
    <property type="protein sequence ID" value="Solyc04g050410.2.1"/>
    <property type="gene ID" value="Solyc04g050410.2"/>
</dbReference>
<organism evidence="4">
    <name type="scientific">Solanum lycopersicum</name>
    <name type="common">Tomato</name>
    <name type="synonym">Lycopersicon esculentum</name>
    <dbReference type="NCBI Taxonomy" id="4081"/>
    <lineage>
        <taxon>Eukaryota</taxon>
        <taxon>Viridiplantae</taxon>
        <taxon>Streptophyta</taxon>
        <taxon>Embryophyta</taxon>
        <taxon>Tracheophyta</taxon>
        <taxon>Spermatophyta</taxon>
        <taxon>Magnoliopsida</taxon>
        <taxon>eudicotyledons</taxon>
        <taxon>Gunneridae</taxon>
        <taxon>Pentapetalae</taxon>
        <taxon>asterids</taxon>
        <taxon>lamiids</taxon>
        <taxon>Solanales</taxon>
        <taxon>Solanaceae</taxon>
        <taxon>Solanoideae</taxon>
        <taxon>Solaneae</taxon>
        <taxon>Solanum</taxon>
        <taxon>Solanum subgen. Lycopersicon</taxon>
    </lineage>
</organism>
<reference evidence="4" key="1">
    <citation type="journal article" date="2012" name="Nature">
        <title>The tomato genome sequence provides insights into fleshy fruit evolution.</title>
        <authorList>
            <consortium name="Tomato Genome Consortium"/>
        </authorList>
    </citation>
    <scope>NUCLEOTIDE SEQUENCE [LARGE SCALE GENOMIC DNA]</scope>
    <source>
        <strain evidence="4">cv. Heinz 1706</strain>
    </source>
</reference>
<dbReference type="FunFam" id="1.10.10.250:FF:000019">
    <property type="entry name" value="Uncharacterized protein"/>
    <property type="match status" value="1"/>
</dbReference>
<dbReference type="GO" id="GO:0022625">
    <property type="term" value="C:cytosolic large ribosomal subunit"/>
    <property type="evidence" value="ECO:0000318"/>
    <property type="project" value="GO_Central"/>
</dbReference>
<dbReference type="SUPFAM" id="SSF46906">
    <property type="entry name" value="Ribosomal protein L11, C-terminal domain"/>
    <property type="match status" value="1"/>
</dbReference>
<sequence>MSVMEMRSVNVISAVCAFISKVSVVPSASALVIKVLKEVERDMKKTKIIKHPRSMAKDLSETVKEILGICVFVGCTVEGKDPKDLQQEIIEGDEEIPQD</sequence>
<dbReference type="GO" id="GO:0070180">
    <property type="term" value="F:large ribosomal subunit rRNA binding"/>
    <property type="evidence" value="ECO:0000318"/>
    <property type="project" value="GO_Central"/>
</dbReference>
<accession>A0A3Q7G494</accession>
<evidence type="ECO:0000256" key="1">
    <source>
        <dbReference type="ARBA" id="ARBA00010537"/>
    </source>
</evidence>
<name>A0A3Q7G494_SOLLC</name>
<dbReference type="OMA" id="RPRYTAK"/>
<dbReference type="STRING" id="4081.A0A3Q7G494"/>
<dbReference type="EnsemblPlants" id="Solyc04g050410.2.1">
    <property type="protein sequence ID" value="Solyc04g050410.2.1"/>
    <property type="gene ID" value="Solyc04g050410.2"/>
</dbReference>
<evidence type="ECO:0000313" key="5">
    <source>
        <dbReference type="Proteomes" id="UP000004994"/>
    </source>
</evidence>
<dbReference type="InterPro" id="IPR036769">
    <property type="entry name" value="Ribosomal_uL11_C_sf"/>
</dbReference>
<evidence type="ECO:0008006" key="6">
    <source>
        <dbReference type="Google" id="ProtNLM"/>
    </source>
</evidence>
<reference evidence="4" key="2">
    <citation type="submission" date="2019-01" db="UniProtKB">
        <authorList>
            <consortium name="EnsemblPlants"/>
        </authorList>
    </citation>
    <scope>IDENTIFICATION</scope>
    <source>
        <strain evidence="4">cv. Heinz 1706</strain>
    </source>
</reference>
<protein>
    <recommendedName>
        <fullName evidence="6">Ribosomal protein L11 C-terminal domain-containing protein</fullName>
    </recommendedName>
</protein>
<proteinExistence type="inferred from homology"/>
<dbReference type="PANTHER" id="PTHR11661:SF2">
    <property type="entry name" value="LARGE RIBOSOMAL SUBUNIT PROTEIN UL11"/>
    <property type="match status" value="1"/>
</dbReference>
<dbReference type="PaxDb" id="4081-Solyc04g050410.1.1"/>
<dbReference type="Gene3D" id="1.10.10.250">
    <property type="entry name" value="Ribosomal protein L11, C-terminal domain"/>
    <property type="match status" value="1"/>
</dbReference>
<evidence type="ECO:0000256" key="2">
    <source>
        <dbReference type="ARBA" id="ARBA00022980"/>
    </source>
</evidence>
<keyword evidence="3" id="KW-0687">Ribonucleoprotein</keyword>
<dbReference type="InParanoid" id="A0A3Q7G494"/>
<dbReference type="PANTHER" id="PTHR11661">
    <property type="entry name" value="60S RIBOSOMAL PROTEIN L12"/>
    <property type="match status" value="1"/>
</dbReference>
<dbReference type="GO" id="GO:0003735">
    <property type="term" value="F:structural constituent of ribosome"/>
    <property type="evidence" value="ECO:0000318"/>
    <property type="project" value="GO_Central"/>
</dbReference>
<dbReference type="GO" id="GO:0006412">
    <property type="term" value="P:translation"/>
    <property type="evidence" value="ECO:0000318"/>
    <property type="project" value="GO_Central"/>
</dbReference>
<dbReference type="Proteomes" id="UP000004994">
    <property type="component" value="Chromosome 4"/>
</dbReference>
<evidence type="ECO:0000256" key="3">
    <source>
        <dbReference type="ARBA" id="ARBA00023274"/>
    </source>
</evidence>